<reference evidence="1 2" key="1">
    <citation type="journal article" date="2018" name="Mycol. Prog.">
        <title>Coniella lustricola, a new species from submerged detritus.</title>
        <authorList>
            <person name="Raudabaugh D.B."/>
            <person name="Iturriaga T."/>
            <person name="Carver A."/>
            <person name="Mondo S."/>
            <person name="Pangilinan J."/>
            <person name="Lipzen A."/>
            <person name="He G."/>
            <person name="Amirebrahimi M."/>
            <person name="Grigoriev I.V."/>
            <person name="Miller A.N."/>
        </authorList>
    </citation>
    <scope>NUCLEOTIDE SEQUENCE [LARGE SCALE GENOMIC DNA]</scope>
    <source>
        <strain evidence="1 2">B22-T-1</strain>
    </source>
</reference>
<keyword evidence="2" id="KW-1185">Reference proteome</keyword>
<gene>
    <name evidence="1" type="ORF">BD289DRAFT_77436</name>
</gene>
<sequence length="193" mass="21127">MTFIGIYFSPVPAPYSSLLLLPVALLRLWLVWPCLFLPCGSPPYLRLLCLCLSCACSSPLSGCFISLSLATVAFSSTAVVLLPRRFSCISAPSLSLRMSCATIISCTCQTVISVSVLNRSPPTTYANICWLSNRARLFAQTSSVLIQHIEPRSPLRVHPLYPTPKAPSFHTLIRWSGQLQGNNQNTLKELVLG</sequence>
<dbReference type="AlphaFoldDB" id="A0A2T2ZZD0"/>
<evidence type="ECO:0000313" key="2">
    <source>
        <dbReference type="Proteomes" id="UP000241462"/>
    </source>
</evidence>
<dbReference type="EMBL" id="KZ678545">
    <property type="protein sequence ID" value="PSR80051.1"/>
    <property type="molecule type" value="Genomic_DNA"/>
</dbReference>
<accession>A0A2T2ZZD0</accession>
<name>A0A2T2ZZD0_9PEZI</name>
<organism evidence="1 2">
    <name type="scientific">Coniella lustricola</name>
    <dbReference type="NCBI Taxonomy" id="2025994"/>
    <lineage>
        <taxon>Eukaryota</taxon>
        <taxon>Fungi</taxon>
        <taxon>Dikarya</taxon>
        <taxon>Ascomycota</taxon>
        <taxon>Pezizomycotina</taxon>
        <taxon>Sordariomycetes</taxon>
        <taxon>Sordariomycetidae</taxon>
        <taxon>Diaporthales</taxon>
        <taxon>Schizoparmaceae</taxon>
        <taxon>Coniella</taxon>
    </lineage>
</organism>
<protein>
    <submittedName>
        <fullName evidence="1">Uncharacterized protein</fullName>
    </submittedName>
</protein>
<dbReference type="Proteomes" id="UP000241462">
    <property type="component" value="Unassembled WGS sequence"/>
</dbReference>
<proteinExistence type="predicted"/>
<evidence type="ECO:0000313" key="1">
    <source>
        <dbReference type="EMBL" id="PSR80051.1"/>
    </source>
</evidence>
<dbReference type="InParanoid" id="A0A2T2ZZD0"/>